<feature type="transmembrane region" description="Helical" evidence="1">
    <location>
        <begin position="12"/>
        <end position="32"/>
    </location>
</feature>
<dbReference type="InterPro" id="IPR011335">
    <property type="entry name" value="Restrct_endonuc-II-like"/>
</dbReference>
<dbReference type="GO" id="GO:0003677">
    <property type="term" value="F:DNA binding"/>
    <property type="evidence" value="ECO:0007669"/>
    <property type="project" value="InterPro"/>
</dbReference>
<proteinExistence type="predicted"/>
<keyword evidence="4" id="KW-1185">Reference proteome</keyword>
<keyword evidence="1" id="KW-0812">Transmembrane</keyword>
<dbReference type="AlphaFoldDB" id="A0A4R9IHL6"/>
<keyword evidence="1" id="KW-1133">Transmembrane helix</keyword>
<dbReference type="SUPFAM" id="SSF52980">
    <property type="entry name" value="Restriction endonuclease-like"/>
    <property type="match status" value="1"/>
</dbReference>
<evidence type="ECO:0000313" key="4">
    <source>
        <dbReference type="Proteomes" id="UP000298009"/>
    </source>
</evidence>
<dbReference type="InterPro" id="IPR007560">
    <property type="entry name" value="Restrct_endonuc_IV_Mrr"/>
</dbReference>
<gene>
    <name evidence="3" type="ORF">EHQ24_01600</name>
</gene>
<name>A0A4R9IHL6_9LEPT</name>
<keyword evidence="1" id="KW-0472">Membrane</keyword>
<dbReference type="GO" id="GO:0004519">
    <property type="term" value="F:endonuclease activity"/>
    <property type="evidence" value="ECO:0007669"/>
    <property type="project" value="InterPro"/>
</dbReference>
<evidence type="ECO:0000313" key="3">
    <source>
        <dbReference type="EMBL" id="TGK87930.1"/>
    </source>
</evidence>
<organism evidence="3 4">
    <name type="scientific">Leptospira noumeaensis</name>
    <dbReference type="NCBI Taxonomy" id="2484964"/>
    <lineage>
        <taxon>Bacteria</taxon>
        <taxon>Pseudomonadati</taxon>
        <taxon>Spirochaetota</taxon>
        <taxon>Spirochaetia</taxon>
        <taxon>Leptospirales</taxon>
        <taxon>Leptospiraceae</taxon>
        <taxon>Leptospira</taxon>
    </lineage>
</organism>
<feature type="domain" description="Restriction endonuclease type IV Mrr" evidence="2">
    <location>
        <begin position="192"/>
        <end position="280"/>
    </location>
</feature>
<dbReference type="Proteomes" id="UP000298009">
    <property type="component" value="Unassembled WGS sequence"/>
</dbReference>
<dbReference type="Pfam" id="PF04471">
    <property type="entry name" value="Mrr_cat"/>
    <property type="match status" value="1"/>
</dbReference>
<feature type="transmembrane region" description="Helical" evidence="1">
    <location>
        <begin position="141"/>
        <end position="163"/>
    </location>
</feature>
<dbReference type="RefSeq" id="WP_135599950.1">
    <property type="nucleotide sequence ID" value="NZ_RQFK01000007.1"/>
</dbReference>
<accession>A0A4R9IHL6</accession>
<sequence>MNTITTLIRDLFSPLASILGVFLTLYFGIFYVPSYIEETKNEKIERMNEALIDRIQEIVYNEKNLDEEFIATMIKGLELKSNTKYPFTTKELLTQTQESFINNRFIPIIQRYKYFNQIQILKESFIERPVKEIENKSEYDLLSVFSTILSVLITILSTFGIFLKNKRNKEIEIETQIIKTTDKIAESIFKAVEFEKRILDLLNRLEIPIEKPNSQEMGYDCSINIRNTKYYVEIKSTRNPISVSKVEQIIQKLKILEGNFILISNSRLSQPAHNLIQEFNKSNKFKFISIATDDFEEIEEKLKNI</sequence>
<evidence type="ECO:0000256" key="1">
    <source>
        <dbReference type="SAM" id="Phobius"/>
    </source>
</evidence>
<protein>
    <recommendedName>
        <fullName evidence="2">Restriction endonuclease type IV Mrr domain-containing protein</fullName>
    </recommendedName>
</protein>
<evidence type="ECO:0000259" key="2">
    <source>
        <dbReference type="Pfam" id="PF04471"/>
    </source>
</evidence>
<reference evidence="3" key="1">
    <citation type="journal article" date="2019" name="PLoS Negl. Trop. Dis.">
        <title>Revisiting the worldwide diversity of Leptospira species in the environment.</title>
        <authorList>
            <person name="Vincent A.T."/>
            <person name="Schiettekatte O."/>
            <person name="Bourhy P."/>
            <person name="Veyrier F.J."/>
            <person name="Picardeau M."/>
        </authorList>
    </citation>
    <scope>NUCLEOTIDE SEQUENCE [LARGE SCALE GENOMIC DNA]</scope>
    <source>
        <strain evidence="3">201800287</strain>
    </source>
</reference>
<dbReference type="GO" id="GO:0009307">
    <property type="term" value="P:DNA restriction-modification system"/>
    <property type="evidence" value="ECO:0007669"/>
    <property type="project" value="InterPro"/>
</dbReference>
<comment type="caution">
    <text evidence="3">The sequence shown here is derived from an EMBL/GenBank/DDBJ whole genome shotgun (WGS) entry which is preliminary data.</text>
</comment>
<dbReference type="EMBL" id="RQFK01000007">
    <property type="protein sequence ID" value="TGK87930.1"/>
    <property type="molecule type" value="Genomic_DNA"/>
</dbReference>
<dbReference type="OrthoDB" id="1444276at2"/>